<dbReference type="Pfam" id="PF06074">
    <property type="entry name" value="Portal_Mu"/>
    <property type="match status" value="1"/>
</dbReference>
<dbReference type="InterPro" id="IPR009279">
    <property type="entry name" value="Portal_Mu"/>
</dbReference>
<protein>
    <submittedName>
        <fullName evidence="1">DUF935 domain-containing protein</fullName>
    </submittedName>
</protein>
<proteinExistence type="predicted"/>
<organism evidence="1 2">
    <name type="scientific">Serratia marcescens</name>
    <dbReference type="NCBI Taxonomy" id="615"/>
    <lineage>
        <taxon>Bacteria</taxon>
        <taxon>Pseudomonadati</taxon>
        <taxon>Pseudomonadota</taxon>
        <taxon>Gammaproteobacteria</taxon>
        <taxon>Enterobacterales</taxon>
        <taxon>Yersiniaceae</taxon>
        <taxon>Serratia</taxon>
    </lineage>
</organism>
<reference evidence="1 2" key="1">
    <citation type="submission" date="2018-05" db="EMBL/GenBank/DDBJ databases">
        <title>Klebsiella quasipneumonaiae provides a window into carbapenemase gene transfer, plasmid rearrangements and nosocomial acquisition from the hospital environment.</title>
        <authorList>
            <person name="Mathers A.J."/>
            <person name="Vegesana K."/>
            <person name="Stoesser N."/>
            <person name="Crook D."/>
            <person name="Vaughan A."/>
            <person name="Barry K."/>
            <person name="Parikh H."/>
            <person name="Sebra R."/>
            <person name="Kotay S."/>
            <person name="Walker A.S."/>
            <person name="Sheppard A.E."/>
        </authorList>
    </citation>
    <scope>NUCLEOTIDE SEQUENCE [LARGE SCALE GENOMIC DNA]</scope>
    <source>
        <strain evidence="1 2">CAV1761</strain>
    </source>
</reference>
<accession>A0AB33G9H3</accession>
<dbReference type="Proteomes" id="UP000245399">
    <property type="component" value="Chromosome"/>
</dbReference>
<evidence type="ECO:0000313" key="2">
    <source>
        <dbReference type="Proteomes" id="UP000245399"/>
    </source>
</evidence>
<evidence type="ECO:0000313" key="1">
    <source>
        <dbReference type="EMBL" id="AWL70667.1"/>
    </source>
</evidence>
<sequence length="521" mass="57575">MAESRIVDITGQPFRFDEGMQTQREELSMVANRYQEHPSSGITPNRAAVILRDAERGDLASQADLATDIEEKDTHIFSELGKRRLAIQSVPWSIEPPPNASSAEKKDAEMLDEYLRDAAWFEDGLFDASDAILKGYAMQEIEWGWLGKFRCPKALHWRDPALFCSNPDNLNELRLRDNSYEGQTLQPFGWVRHQAKSKSGYAGTLGLVRTLIWPFIFKNYSVRDFAEFLEVYGLPMRVGKFPSGASSREKATLMQAVMDIGRRAGGIIPMGMQLEFQSAASGQADPFQAMISWAERSASKAILGGTLTSQTDTTGARSLGEVHNEVRKEIRNADLTQLARTVTRDLIFPLQALNAATALDPRRLPRLTFDTTEPEDIASYADAIPKLAVGMDIPTAWIHDKLRIPQAQSGEPVFRIQAQSELPPLPVSGRAALSATDLPGEPPAKDDMDKLADSVSAQQLQAAIDPVLKPVIDAIIAEGPEAAMQRAASLYSEMDDSELIELMTRALFVADLWGQLDATDR</sequence>
<dbReference type="EMBL" id="CP029449">
    <property type="protein sequence ID" value="AWL70667.1"/>
    <property type="molecule type" value="Genomic_DNA"/>
</dbReference>
<dbReference type="RefSeq" id="WP_047730396.1">
    <property type="nucleotide sequence ID" value="NZ_CADDTT010000054.1"/>
</dbReference>
<name>A0AB33G9H3_SERMA</name>
<dbReference type="AlphaFoldDB" id="A0AB33G9H3"/>
<gene>
    <name evidence="1" type="ORF">DKC05_24960</name>
</gene>